<dbReference type="Proteomes" id="UP000389128">
    <property type="component" value="Unassembled WGS sequence"/>
</dbReference>
<keyword evidence="4" id="KW-1185">Reference proteome</keyword>
<reference evidence="3 4" key="1">
    <citation type="submission" date="2019-01" db="EMBL/GenBank/DDBJ databases">
        <title>Zoogloea oleivorans genome sequencing and assembly.</title>
        <authorList>
            <person name="Tancsics A."/>
            <person name="Farkas M."/>
            <person name="Kriszt B."/>
            <person name="Maroti G."/>
            <person name="Horvath B."/>
        </authorList>
    </citation>
    <scope>NUCLEOTIDE SEQUENCE [LARGE SCALE GENOMIC DNA]</scope>
    <source>
        <strain evidence="3 4">Buc</strain>
    </source>
</reference>
<feature type="compositionally biased region" description="Polar residues" evidence="1">
    <location>
        <begin position="147"/>
        <end position="158"/>
    </location>
</feature>
<gene>
    <name evidence="3" type="ORF">ETQ85_25720</name>
</gene>
<feature type="region of interest" description="Disordered" evidence="1">
    <location>
        <begin position="147"/>
        <end position="191"/>
    </location>
</feature>
<proteinExistence type="predicted"/>
<dbReference type="EMBL" id="SDKK01000078">
    <property type="protein sequence ID" value="TYC48833.1"/>
    <property type="molecule type" value="Genomic_DNA"/>
</dbReference>
<protein>
    <recommendedName>
        <fullName evidence="2">Contractile injection system tube protein N-terminal domain-containing protein</fullName>
    </recommendedName>
</protein>
<dbReference type="InterPro" id="IPR045361">
    <property type="entry name" value="CIS_tube_prot_N"/>
</dbReference>
<dbReference type="RefSeq" id="WP_222862322.1">
    <property type="nucleotide sequence ID" value="NZ_SDKK01000078.1"/>
</dbReference>
<dbReference type="AlphaFoldDB" id="A0A6C2C5N0"/>
<feature type="non-terminal residue" evidence="3">
    <location>
        <position position="207"/>
    </location>
</feature>
<evidence type="ECO:0000313" key="4">
    <source>
        <dbReference type="Proteomes" id="UP000389128"/>
    </source>
</evidence>
<comment type="caution">
    <text evidence="3">The sequence shown here is derived from an EMBL/GenBank/DDBJ whole genome shotgun (WGS) entry which is preliminary data.</text>
</comment>
<evidence type="ECO:0000313" key="3">
    <source>
        <dbReference type="EMBL" id="TYC48833.1"/>
    </source>
</evidence>
<evidence type="ECO:0000259" key="2">
    <source>
        <dbReference type="Pfam" id="PF19266"/>
    </source>
</evidence>
<feature type="domain" description="Contractile injection system tube protein N-terminal" evidence="2">
    <location>
        <begin position="8"/>
        <end position="147"/>
    </location>
</feature>
<organism evidence="3 4">
    <name type="scientific">Zoogloea oleivorans</name>
    <dbReference type="NCBI Taxonomy" id="1552750"/>
    <lineage>
        <taxon>Bacteria</taxon>
        <taxon>Pseudomonadati</taxon>
        <taxon>Pseudomonadota</taxon>
        <taxon>Betaproteobacteria</taxon>
        <taxon>Rhodocyclales</taxon>
        <taxon>Zoogloeaceae</taxon>
        <taxon>Zoogloea</taxon>
    </lineage>
</organism>
<name>A0A6C2C5N0_9RHOO</name>
<dbReference type="Pfam" id="PF19266">
    <property type="entry name" value="CIS_tube"/>
    <property type="match status" value="1"/>
</dbReference>
<accession>A0A6C2C5N0</accession>
<sequence length="207" mass="22008">MPATPEPENLEIATFASKSGPQAQRVTVHAHFNPESLQYTVQNTLKEEGKGAKKKQHVSQTTAKLTMQLVFDTTDTGEDIRLYTDDMAKLLQPYKDGNNKAPPIVEFGWGVYRFTGVVEQYKETIDFFAAAGVPLRATVDITLSSNEPAFESSHSPSASVDGDLSAEEPTVHPQAGPGQNNGPGGAAGLANALGDPRAARAIASLNG</sequence>
<evidence type="ECO:0000256" key="1">
    <source>
        <dbReference type="SAM" id="MobiDB-lite"/>
    </source>
</evidence>